<dbReference type="Gene3D" id="3.40.50.2300">
    <property type="match status" value="1"/>
</dbReference>
<keyword evidence="1 5" id="KW-0597">Phosphoprotein</keyword>
<dbReference type="InterPro" id="IPR058245">
    <property type="entry name" value="NreC/VraR/RcsB-like_REC"/>
</dbReference>
<dbReference type="PROSITE" id="PS50043">
    <property type="entry name" value="HTH_LUXR_2"/>
    <property type="match status" value="1"/>
</dbReference>
<evidence type="ECO:0000256" key="3">
    <source>
        <dbReference type="ARBA" id="ARBA00023125"/>
    </source>
</evidence>
<name>A0A099L2R0_COLPS</name>
<dbReference type="CDD" id="cd17535">
    <property type="entry name" value="REC_NarL-like"/>
    <property type="match status" value="1"/>
</dbReference>
<comment type="caution">
    <text evidence="8">The sequence shown here is derived from an EMBL/GenBank/DDBJ whole genome shotgun (WGS) entry which is preliminary data.</text>
</comment>
<feature type="domain" description="HTH luxR-type" evidence="6">
    <location>
        <begin position="158"/>
        <end position="223"/>
    </location>
</feature>
<evidence type="ECO:0000256" key="4">
    <source>
        <dbReference type="ARBA" id="ARBA00023163"/>
    </source>
</evidence>
<dbReference type="Pfam" id="PF00072">
    <property type="entry name" value="Response_reg"/>
    <property type="match status" value="1"/>
</dbReference>
<dbReference type="Proteomes" id="UP000029868">
    <property type="component" value="Unassembled WGS sequence"/>
</dbReference>
<dbReference type="SMART" id="SM00448">
    <property type="entry name" value="REC"/>
    <property type="match status" value="1"/>
</dbReference>
<dbReference type="AlphaFoldDB" id="A0A099L2R0"/>
<dbReference type="SMART" id="SM00421">
    <property type="entry name" value="HTH_LUXR"/>
    <property type="match status" value="1"/>
</dbReference>
<organism evidence="8 9">
    <name type="scientific">Colwellia psychrerythraea</name>
    <name type="common">Vibrio psychroerythus</name>
    <dbReference type="NCBI Taxonomy" id="28229"/>
    <lineage>
        <taxon>Bacteria</taxon>
        <taxon>Pseudomonadati</taxon>
        <taxon>Pseudomonadota</taxon>
        <taxon>Gammaproteobacteria</taxon>
        <taxon>Alteromonadales</taxon>
        <taxon>Colwelliaceae</taxon>
        <taxon>Colwellia</taxon>
    </lineage>
</organism>
<evidence type="ECO:0000313" key="8">
    <source>
        <dbReference type="EMBL" id="KGJ96442.1"/>
    </source>
</evidence>
<feature type="modified residue" description="4-aspartylphosphate" evidence="5">
    <location>
        <position position="73"/>
    </location>
</feature>
<dbReference type="PROSITE" id="PS00622">
    <property type="entry name" value="HTH_LUXR_1"/>
    <property type="match status" value="1"/>
</dbReference>
<dbReference type="PROSITE" id="PS50110">
    <property type="entry name" value="RESPONSE_REGULATORY"/>
    <property type="match status" value="1"/>
</dbReference>
<dbReference type="PANTHER" id="PTHR43214">
    <property type="entry name" value="TWO-COMPONENT RESPONSE REGULATOR"/>
    <property type="match status" value="1"/>
</dbReference>
<gene>
    <name evidence="8" type="ORF">GAB14E_0389</name>
</gene>
<dbReference type="InterPro" id="IPR011006">
    <property type="entry name" value="CheY-like_superfamily"/>
</dbReference>
<dbReference type="GO" id="GO:0006355">
    <property type="term" value="P:regulation of DNA-templated transcription"/>
    <property type="evidence" value="ECO:0007669"/>
    <property type="project" value="InterPro"/>
</dbReference>
<dbReference type="Pfam" id="PF00196">
    <property type="entry name" value="GerE"/>
    <property type="match status" value="1"/>
</dbReference>
<dbReference type="InterPro" id="IPR001789">
    <property type="entry name" value="Sig_transdc_resp-reg_receiver"/>
</dbReference>
<evidence type="ECO:0000256" key="2">
    <source>
        <dbReference type="ARBA" id="ARBA00023015"/>
    </source>
</evidence>
<accession>A0A099L2R0</accession>
<feature type="domain" description="Response regulatory" evidence="7">
    <location>
        <begin position="22"/>
        <end position="138"/>
    </location>
</feature>
<evidence type="ECO:0000256" key="1">
    <source>
        <dbReference type="ARBA" id="ARBA00022553"/>
    </source>
</evidence>
<dbReference type="GO" id="GO:0000160">
    <property type="term" value="P:phosphorelay signal transduction system"/>
    <property type="evidence" value="ECO:0007669"/>
    <property type="project" value="InterPro"/>
</dbReference>
<sequence>MTDQVDKFASNLEKHTENNIINVALVDDQQLVRQGIAGLLTLSDDINIIWQAEDGEQAQLKLNEQQPDVLLLDIRMPKLSGIELVKILRSQGNTLPILMLTTFDDSELFMQSLQAGANGFLLKDVSLEKLVNAVKTLAKGGFVAEPVVMKQINKDFDVSPVLEKLSEKERQILKLMAGGFSNKEIAASIFLADGTVKNHVSNILAKLNTRDRTRAVITALNEGII</sequence>
<dbReference type="OrthoDB" id="9796655at2"/>
<keyword evidence="2" id="KW-0805">Transcription regulation</keyword>
<evidence type="ECO:0000256" key="5">
    <source>
        <dbReference type="PROSITE-ProRule" id="PRU00169"/>
    </source>
</evidence>
<evidence type="ECO:0000259" key="6">
    <source>
        <dbReference type="PROSITE" id="PS50043"/>
    </source>
</evidence>
<protein>
    <submittedName>
        <fullName evidence="8">Two component transcriptional regulator, LuxR family</fullName>
    </submittedName>
</protein>
<dbReference type="PANTHER" id="PTHR43214:SF24">
    <property type="entry name" value="TRANSCRIPTIONAL REGULATORY PROTEIN NARL-RELATED"/>
    <property type="match status" value="1"/>
</dbReference>
<dbReference type="RefSeq" id="WP_052093517.1">
    <property type="nucleotide sequence ID" value="NZ_JQEC01000011.1"/>
</dbReference>
<dbReference type="EMBL" id="JQEC01000011">
    <property type="protein sequence ID" value="KGJ96442.1"/>
    <property type="molecule type" value="Genomic_DNA"/>
</dbReference>
<keyword evidence="4" id="KW-0804">Transcription</keyword>
<dbReference type="GO" id="GO:0003677">
    <property type="term" value="F:DNA binding"/>
    <property type="evidence" value="ECO:0007669"/>
    <property type="project" value="UniProtKB-KW"/>
</dbReference>
<dbReference type="InterPro" id="IPR016032">
    <property type="entry name" value="Sig_transdc_resp-reg_C-effctor"/>
</dbReference>
<dbReference type="SUPFAM" id="SSF46894">
    <property type="entry name" value="C-terminal effector domain of the bipartite response regulators"/>
    <property type="match status" value="1"/>
</dbReference>
<dbReference type="PATRIC" id="fig|28229.3.peg.1329"/>
<dbReference type="CDD" id="cd06170">
    <property type="entry name" value="LuxR_C_like"/>
    <property type="match status" value="1"/>
</dbReference>
<proteinExistence type="predicted"/>
<dbReference type="InterPro" id="IPR000792">
    <property type="entry name" value="Tscrpt_reg_LuxR_C"/>
</dbReference>
<keyword evidence="3" id="KW-0238">DNA-binding</keyword>
<dbReference type="SUPFAM" id="SSF52172">
    <property type="entry name" value="CheY-like"/>
    <property type="match status" value="1"/>
</dbReference>
<dbReference type="InterPro" id="IPR039420">
    <property type="entry name" value="WalR-like"/>
</dbReference>
<evidence type="ECO:0000259" key="7">
    <source>
        <dbReference type="PROSITE" id="PS50110"/>
    </source>
</evidence>
<evidence type="ECO:0000313" key="9">
    <source>
        <dbReference type="Proteomes" id="UP000029868"/>
    </source>
</evidence>
<reference evidence="8 9" key="1">
    <citation type="submission" date="2014-08" db="EMBL/GenBank/DDBJ databases">
        <title>Genomic and Phenotypic Diversity of Colwellia psychrerythraea strains from Disparate Marine Basins.</title>
        <authorList>
            <person name="Techtmann S.M."/>
            <person name="Stelling S.C."/>
            <person name="Utturkar S.M."/>
            <person name="Alshibli N."/>
            <person name="Harris A."/>
            <person name="Brown S.D."/>
            <person name="Hazen T.C."/>
        </authorList>
    </citation>
    <scope>NUCLEOTIDE SEQUENCE [LARGE SCALE GENOMIC DNA]</scope>
    <source>
        <strain evidence="8 9">GAB14E</strain>
    </source>
</reference>
<dbReference type="PRINTS" id="PR00038">
    <property type="entry name" value="HTHLUXR"/>
</dbReference>